<protein>
    <submittedName>
        <fullName evidence="4">Cycloisomaltooligosaccharide glucanotransferase</fullName>
    </submittedName>
</protein>
<comment type="similarity">
    <text evidence="1">Belongs to the glycosyl hydrolase 66 family.</text>
</comment>
<proteinExistence type="inferred from homology"/>
<dbReference type="InterPro" id="IPR013780">
    <property type="entry name" value="Glyco_hydro_b"/>
</dbReference>
<evidence type="ECO:0000256" key="3">
    <source>
        <dbReference type="SAM" id="SignalP"/>
    </source>
</evidence>
<feature type="chain" id="PRO_5046849288" evidence="3">
    <location>
        <begin position="21"/>
        <end position="559"/>
    </location>
</feature>
<evidence type="ECO:0000256" key="1">
    <source>
        <dbReference type="ARBA" id="ARBA00010837"/>
    </source>
</evidence>
<dbReference type="Proteomes" id="UP000632222">
    <property type="component" value="Unassembled WGS sequence"/>
</dbReference>
<evidence type="ECO:0000313" key="5">
    <source>
        <dbReference type="Proteomes" id="UP000632222"/>
    </source>
</evidence>
<dbReference type="RefSeq" id="WP_189005139.1">
    <property type="nucleotide sequence ID" value="NZ_BMOD01000017.1"/>
</dbReference>
<dbReference type="Pfam" id="PF13199">
    <property type="entry name" value="Glyco_hydro_66"/>
    <property type="match status" value="1"/>
</dbReference>
<dbReference type="InterPro" id="IPR013783">
    <property type="entry name" value="Ig-like_fold"/>
</dbReference>
<name>A0ABQ2D725_9DEIO</name>
<reference evidence="5" key="1">
    <citation type="journal article" date="2019" name="Int. J. Syst. Evol. Microbiol.">
        <title>The Global Catalogue of Microorganisms (GCM) 10K type strain sequencing project: providing services to taxonomists for standard genome sequencing and annotation.</title>
        <authorList>
            <consortium name="The Broad Institute Genomics Platform"/>
            <consortium name="The Broad Institute Genome Sequencing Center for Infectious Disease"/>
            <person name="Wu L."/>
            <person name="Ma J."/>
        </authorList>
    </citation>
    <scope>NUCLEOTIDE SEQUENCE [LARGE SCALE GENOMIC DNA]</scope>
    <source>
        <strain evidence="5">JCM 14370</strain>
    </source>
</reference>
<accession>A0ABQ2D725</accession>
<dbReference type="Gene3D" id="3.20.20.80">
    <property type="entry name" value="Glycosidases"/>
    <property type="match status" value="1"/>
</dbReference>
<keyword evidence="5" id="KW-1185">Reference proteome</keyword>
<feature type="signal peptide" evidence="3">
    <location>
        <begin position="1"/>
        <end position="20"/>
    </location>
</feature>
<organism evidence="4 5">
    <name type="scientific">Deinococcus roseus</name>
    <dbReference type="NCBI Taxonomy" id="392414"/>
    <lineage>
        <taxon>Bacteria</taxon>
        <taxon>Thermotogati</taxon>
        <taxon>Deinococcota</taxon>
        <taxon>Deinococci</taxon>
        <taxon>Deinococcales</taxon>
        <taxon>Deinococcaceae</taxon>
        <taxon>Deinococcus</taxon>
    </lineage>
</organism>
<dbReference type="InterPro" id="IPR025092">
    <property type="entry name" value="Glyco_hydro_66"/>
</dbReference>
<comment type="caution">
    <text evidence="4">The sequence shown here is derived from an EMBL/GenBank/DDBJ whole genome shotgun (WGS) entry which is preliminary data.</text>
</comment>
<dbReference type="CDD" id="cd14745">
    <property type="entry name" value="GH66"/>
    <property type="match status" value="1"/>
</dbReference>
<dbReference type="Gene3D" id="2.60.40.1180">
    <property type="entry name" value="Golgi alpha-mannosidase II"/>
    <property type="match status" value="1"/>
</dbReference>
<dbReference type="InterPro" id="IPR017853">
    <property type="entry name" value="GH"/>
</dbReference>
<keyword evidence="2 3" id="KW-0732">Signal</keyword>
<evidence type="ECO:0000313" key="4">
    <source>
        <dbReference type="EMBL" id="GGJ47336.1"/>
    </source>
</evidence>
<sequence>MNAKTTILITAGLLGSSASALQLSLTPDRAMYRPGEAVTLTLSYSAAERPRPLFAKLSITHLRKEVYTQSFPLDASGTGTNQITWTPPATPTGYGASIEVTDEESDRVWARIETAFDVHEVWTERPRYGFLSDFGPADEQDTSRVQSLAAYHVNALQFYDWMYRHDNHFPPTDVFIDPLNRTLSMHTVRQRIDEAHQYGMAAMPYTTIYGASVAYGDAHPDQTFYKADGTMWYFMDNFLTTMNPANQGWRDHILSEYRRILETEPFDGLHIDQYGDPKIAYDQQGNEVDLAPVIPGFLQDAKKVASGFKGRETVIFNLVNDWPNDTVTPSGVDMTYVEVWPPHNDYPSLRDIIYHNQELSRGKPVVLAAYLTAKADAATRLLDSVIAASGGSHLELGEDVGLLGDPYFPKYENPSQDLKNWLKRYYDFTVRYQDVLYSGTPNKTLEEIKVTSHPFSVGDYPSRKIWGLGRNLGNGQVFHLINLMQSPAPIWKFAQPDLKVQHNIQVQVQRSKPVGSVWVASPDQHNGSPIELKFTQSGSTVTFTVPELNVWTMIVLEDR</sequence>
<dbReference type="EMBL" id="BMOD01000017">
    <property type="protein sequence ID" value="GGJ47336.1"/>
    <property type="molecule type" value="Genomic_DNA"/>
</dbReference>
<dbReference type="Gene3D" id="2.60.40.10">
    <property type="entry name" value="Immunoglobulins"/>
    <property type="match status" value="1"/>
</dbReference>
<dbReference type="SUPFAM" id="SSF51445">
    <property type="entry name" value="(Trans)glycosidases"/>
    <property type="match status" value="1"/>
</dbReference>
<evidence type="ECO:0000256" key="2">
    <source>
        <dbReference type="ARBA" id="ARBA00022729"/>
    </source>
</evidence>
<gene>
    <name evidence="4" type="ORF">GCM10008938_36720</name>
</gene>